<reference evidence="2 3" key="1">
    <citation type="submission" date="2024-07" db="EMBL/GenBank/DDBJ databases">
        <title>Section-level genome sequencing and comparative genomics of Aspergillus sections Usti and Cavernicolus.</title>
        <authorList>
            <consortium name="Lawrence Berkeley National Laboratory"/>
            <person name="Nybo J.L."/>
            <person name="Vesth T.C."/>
            <person name="Theobald S."/>
            <person name="Frisvad J.C."/>
            <person name="Larsen T.O."/>
            <person name="Kjaerboelling I."/>
            <person name="Rothschild-Mancinelli K."/>
            <person name="Lyhne E.K."/>
            <person name="Kogle M.E."/>
            <person name="Barry K."/>
            <person name="Clum A."/>
            <person name="Na H."/>
            <person name="Ledsgaard L."/>
            <person name="Lin J."/>
            <person name="Lipzen A."/>
            <person name="Kuo A."/>
            <person name="Riley R."/>
            <person name="Mondo S."/>
            <person name="Labutti K."/>
            <person name="Haridas S."/>
            <person name="Pangalinan J."/>
            <person name="Salamov A.A."/>
            <person name="Simmons B.A."/>
            <person name="Magnuson J.K."/>
            <person name="Chen J."/>
            <person name="Drula E."/>
            <person name="Henrissat B."/>
            <person name="Wiebenga A."/>
            <person name="Lubbers R.J."/>
            <person name="Gomes A.C."/>
            <person name="Makela M.R."/>
            <person name="Stajich J."/>
            <person name="Grigoriev I.V."/>
            <person name="Mortensen U.H."/>
            <person name="De Vries R.P."/>
            <person name="Baker S.E."/>
            <person name="Andersen M.R."/>
        </authorList>
    </citation>
    <scope>NUCLEOTIDE SEQUENCE [LARGE SCALE GENOMIC DNA]</scope>
    <source>
        <strain evidence="2 3">CBS 588.65</strain>
    </source>
</reference>
<evidence type="ECO:0000313" key="3">
    <source>
        <dbReference type="Proteomes" id="UP001610334"/>
    </source>
</evidence>
<organism evidence="2 3">
    <name type="scientific">Aspergillus granulosus</name>
    <dbReference type="NCBI Taxonomy" id="176169"/>
    <lineage>
        <taxon>Eukaryota</taxon>
        <taxon>Fungi</taxon>
        <taxon>Dikarya</taxon>
        <taxon>Ascomycota</taxon>
        <taxon>Pezizomycotina</taxon>
        <taxon>Eurotiomycetes</taxon>
        <taxon>Eurotiomycetidae</taxon>
        <taxon>Eurotiales</taxon>
        <taxon>Aspergillaceae</taxon>
        <taxon>Aspergillus</taxon>
        <taxon>Aspergillus subgen. Nidulantes</taxon>
    </lineage>
</organism>
<gene>
    <name evidence="2" type="ORF">BJX63DRAFT_436197</name>
</gene>
<dbReference type="EMBL" id="JBFXLT010000114">
    <property type="protein sequence ID" value="KAL2808371.1"/>
    <property type="molecule type" value="Genomic_DNA"/>
</dbReference>
<keyword evidence="1" id="KW-0732">Signal</keyword>
<dbReference type="PANTHER" id="PTHR39603">
    <property type="entry name" value="CYANOVIRIN-N DOMAIN-CONTAINING PROTEIN"/>
    <property type="match status" value="1"/>
</dbReference>
<comment type="caution">
    <text evidence="2">The sequence shown here is derived from an EMBL/GenBank/DDBJ whole genome shotgun (WGS) entry which is preliminary data.</text>
</comment>
<accession>A0ABR4GYT6</accession>
<protein>
    <submittedName>
        <fullName evidence="2">Uncharacterized protein</fullName>
    </submittedName>
</protein>
<feature type="signal peptide" evidence="1">
    <location>
        <begin position="1"/>
        <end position="22"/>
    </location>
</feature>
<keyword evidence="3" id="KW-1185">Reference proteome</keyword>
<proteinExistence type="predicted"/>
<sequence>MITHTFSTIVVSILTLASSALALPANVSPADVSPLEKRFDLTCQDNGGGYRPVGEAQACVNYLFNKGTTHCVVDGTNVIFCRAGNTVITGSNISGGPSASSHCVDVAWGAQDIIDSCTTPDGWVGGAAAARGNGGLVVAINWG</sequence>
<feature type="chain" id="PRO_5047326055" evidence="1">
    <location>
        <begin position="23"/>
        <end position="143"/>
    </location>
</feature>
<dbReference type="Proteomes" id="UP001610334">
    <property type="component" value="Unassembled WGS sequence"/>
</dbReference>
<evidence type="ECO:0000256" key="1">
    <source>
        <dbReference type="SAM" id="SignalP"/>
    </source>
</evidence>
<dbReference type="PANTHER" id="PTHR39603:SF1">
    <property type="entry name" value="CYANOVIRIN-N DOMAIN-CONTAINING PROTEIN"/>
    <property type="match status" value="1"/>
</dbReference>
<name>A0ABR4GYT6_9EURO</name>
<evidence type="ECO:0000313" key="2">
    <source>
        <dbReference type="EMBL" id="KAL2808371.1"/>
    </source>
</evidence>